<dbReference type="InterPro" id="IPR016130">
    <property type="entry name" value="Tyr_Pase_AS"/>
</dbReference>
<proteinExistence type="predicted"/>
<reference evidence="1" key="1">
    <citation type="submission" date="2021-02" db="EMBL/GenBank/DDBJ databases">
        <title>First Annotated Genome of the Yellow-green Alga Tribonema minus.</title>
        <authorList>
            <person name="Mahan K.M."/>
        </authorList>
    </citation>
    <scope>NUCLEOTIDE SEQUENCE</scope>
    <source>
        <strain evidence="1">UTEX B ZZ1240</strain>
    </source>
</reference>
<evidence type="ECO:0000313" key="1">
    <source>
        <dbReference type="EMBL" id="KAG5190559.1"/>
    </source>
</evidence>
<organism evidence="1 2">
    <name type="scientific">Tribonema minus</name>
    <dbReference type="NCBI Taxonomy" id="303371"/>
    <lineage>
        <taxon>Eukaryota</taxon>
        <taxon>Sar</taxon>
        <taxon>Stramenopiles</taxon>
        <taxon>Ochrophyta</taxon>
        <taxon>PX clade</taxon>
        <taxon>Xanthophyceae</taxon>
        <taxon>Tribonematales</taxon>
        <taxon>Tribonemataceae</taxon>
        <taxon>Tribonema</taxon>
    </lineage>
</organism>
<dbReference type="PROSITE" id="PS00383">
    <property type="entry name" value="TYR_PHOSPHATASE_1"/>
    <property type="match status" value="1"/>
</dbReference>
<evidence type="ECO:0000313" key="2">
    <source>
        <dbReference type="Proteomes" id="UP000664859"/>
    </source>
</evidence>
<dbReference type="AlphaFoldDB" id="A0A835ZDY5"/>
<keyword evidence="2" id="KW-1185">Reference proteome</keyword>
<dbReference type="EMBL" id="JAFCMP010000032">
    <property type="protein sequence ID" value="KAG5190559.1"/>
    <property type="molecule type" value="Genomic_DNA"/>
</dbReference>
<accession>A0A835ZDY5</accession>
<protein>
    <submittedName>
        <fullName evidence="1">Uncharacterized protein</fullName>
    </submittedName>
</protein>
<comment type="caution">
    <text evidence="1">The sequence shown here is derived from an EMBL/GenBank/DDBJ whole genome shotgun (WGS) entry which is preliminary data.</text>
</comment>
<gene>
    <name evidence="1" type="ORF">JKP88DRAFT_266861</name>
</gene>
<name>A0A835ZDY5_9STRA</name>
<sequence>MPRLVELDLSGDFTKAGELCLPEQLEILKLRDFAGSCELPSAVEELELSGSMASTAGFPRNADGTSSWSSGRPNVGHGVLVPLSPELTYCVLNTDLDVDGALALPTQLEELHIGEDVTKRFALPLPPSVYYVNMHAQHQDDTDAVALWRKELVENLPAGVEELLLVRALTCAAGITYSDEAQEPDDIAWPATIQHVILVDWAAKMIMPPRMTSLSLQDAEPFVLSELLSLPDTLESLFISGSSDTDLAQDWEQVNEHEWCSAPARHAQAADVGRIHCGTGSNRSGVHLMLKNGLPPKLEEFVVVWYSDFNAALTQFPPTLRVSRLNKSFDAPLEDIPAGLQEAILPECKRQSLVPAIARVSYI</sequence>
<dbReference type="Proteomes" id="UP000664859">
    <property type="component" value="Unassembled WGS sequence"/>
</dbReference>